<dbReference type="InterPro" id="IPR004827">
    <property type="entry name" value="bZIP"/>
</dbReference>
<dbReference type="SUPFAM" id="SSF57959">
    <property type="entry name" value="Leucine zipper domain"/>
    <property type="match status" value="1"/>
</dbReference>
<comment type="caution">
    <text evidence="3">The sequence shown here is derived from an EMBL/GenBank/DDBJ whole genome shotgun (WGS) entry which is preliminary data.</text>
</comment>
<dbReference type="PROSITE" id="PS50217">
    <property type="entry name" value="BZIP"/>
    <property type="match status" value="1"/>
</dbReference>
<dbReference type="GO" id="GO:0003700">
    <property type="term" value="F:DNA-binding transcription factor activity"/>
    <property type="evidence" value="ECO:0007669"/>
    <property type="project" value="InterPro"/>
</dbReference>
<sequence>SRRGPTNCVRLAVRLTRYYQLGYISCVRPPQEAITLREQAKSSCTYIITASNTTVMYFEDVELRNEFLARQQPEMTSTPRFPPPMDTDDTDFDKFFSDILPDPVSPPTSHMQQMSMEQPLEQPSHMQQMSMEQPPEQPAIDSMMETPQVPYDPDLSFDATKQVIKQEKMSGFLDTWTQFSEQPACDDSMSIAASADEQKQTESNLIKTELNCRIQLKMLQQGKEFKPEEDAKPAQEHPLSQETLELQRVRREKNREAAKKCRQKKKLTERQQEEKLRQAEKEVEQLRKQLEEERQNYATELNKFQSFPCFMAYLKQNRDALKSPILKATLQSYTRCQQQGGKVGQVKACTCGSGGGGGGSGIGHVIPFGTGFSIEQ</sequence>
<feature type="compositionally biased region" description="Basic and acidic residues" evidence="1">
    <location>
        <begin position="245"/>
        <end position="259"/>
    </location>
</feature>
<feature type="domain" description="BZIP" evidence="2">
    <location>
        <begin position="244"/>
        <end position="296"/>
    </location>
</feature>
<feature type="non-terminal residue" evidence="3">
    <location>
        <position position="1"/>
    </location>
</feature>
<feature type="region of interest" description="Disordered" evidence="1">
    <location>
        <begin position="224"/>
        <end position="273"/>
    </location>
</feature>
<evidence type="ECO:0000313" key="4">
    <source>
        <dbReference type="Proteomes" id="UP000215902"/>
    </source>
</evidence>
<proteinExistence type="predicted"/>
<evidence type="ECO:0000259" key="2">
    <source>
        <dbReference type="PROSITE" id="PS50217"/>
    </source>
</evidence>
<dbReference type="OrthoDB" id="2596881at2759"/>
<organism evidence="3 4">
    <name type="scientific">Macrostomum lignano</name>
    <dbReference type="NCBI Taxonomy" id="282301"/>
    <lineage>
        <taxon>Eukaryota</taxon>
        <taxon>Metazoa</taxon>
        <taxon>Spiralia</taxon>
        <taxon>Lophotrochozoa</taxon>
        <taxon>Platyhelminthes</taxon>
        <taxon>Rhabditophora</taxon>
        <taxon>Macrostomorpha</taxon>
        <taxon>Macrostomida</taxon>
        <taxon>Macrostomidae</taxon>
        <taxon>Macrostomum</taxon>
    </lineage>
</organism>
<name>A0A267EQS7_9PLAT</name>
<dbReference type="Gene3D" id="1.20.5.170">
    <property type="match status" value="1"/>
</dbReference>
<evidence type="ECO:0000313" key="3">
    <source>
        <dbReference type="EMBL" id="PAA63227.1"/>
    </source>
</evidence>
<dbReference type="AlphaFoldDB" id="A0A267EQS7"/>
<dbReference type="CDD" id="cd14686">
    <property type="entry name" value="bZIP"/>
    <property type="match status" value="1"/>
</dbReference>
<dbReference type="SMART" id="SM00338">
    <property type="entry name" value="BRLZ"/>
    <property type="match status" value="1"/>
</dbReference>
<gene>
    <name evidence="3" type="ORF">BOX15_Mlig008075g2</name>
</gene>
<protein>
    <recommendedName>
        <fullName evidence="2">BZIP domain-containing protein</fullName>
    </recommendedName>
</protein>
<dbReference type="Pfam" id="PF07716">
    <property type="entry name" value="bZIP_2"/>
    <property type="match status" value="1"/>
</dbReference>
<evidence type="ECO:0000256" key="1">
    <source>
        <dbReference type="SAM" id="MobiDB-lite"/>
    </source>
</evidence>
<reference evidence="3 4" key="1">
    <citation type="submission" date="2017-06" db="EMBL/GenBank/DDBJ databases">
        <title>A platform for efficient transgenesis in Macrostomum lignano, a flatworm model organism for stem cell research.</title>
        <authorList>
            <person name="Berezikov E."/>
        </authorList>
    </citation>
    <scope>NUCLEOTIDE SEQUENCE [LARGE SCALE GENOMIC DNA]</scope>
    <source>
        <strain evidence="3">DV1</strain>
        <tissue evidence="3">Whole organism</tissue>
    </source>
</reference>
<feature type="compositionally biased region" description="Basic and acidic residues" evidence="1">
    <location>
        <begin position="224"/>
        <end position="235"/>
    </location>
</feature>
<accession>A0A267EQS7</accession>
<dbReference type="EMBL" id="NIVC01001862">
    <property type="protein sequence ID" value="PAA63227.1"/>
    <property type="molecule type" value="Genomic_DNA"/>
</dbReference>
<dbReference type="PROSITE" id="PS00036">
    <property type="entry name" value="BZIP_BASIC"/>
    <property type="match status" value="1"/>
</dbReference>
<keyword evidence="4" id="KW-1185">Reference proteome</keyword>
<dbReference type="Proteomes" id="UP000215902">
    <property type="component" value="Unassembled WGS sequence"/>
</dbReference>
<dbReference type="InterPro" id="IPR046347">
    <property type="entry name" value="bZIP_sf"/>
</dbReference>